<evidence type="ECO:0000313" key="2">
    <source>
        <dbReference type="Proteomes" id="UP001224890"/>
    </source>
</evidence>
<proteinExistence type="predicted"/>
<comment type="caution">
    <text evidence="1">The sequence shown here is derived from an EMBL/GenBank/DDBJ whole genome shotgun (WGS) entry which is preliminary data.</text>
</comment>
<gene>
    <name evidence="1" type="ORF">BDP55DRAFT_154325</name>
</gene>
<dbReference type="AlphaFoldDB" id="A0AAJ0AN18"/>
<dbReference type="Proteomes" id="UP001224890">
    <property type="component" value="Unassembled WGS sequence"/>
</dbReference>
<keyword evidence="2" id="KW-1185">Reference proteome</keyword>
<dbReference type="RefSeq" id="XP_060429436.1">
    <property type="nucleotide sequence ID" value="XM_060565627.1"/>
</dbReference>
<dbReference type="EMBL" id="JAHMHR010000021">
    <property type="protein sequence ID" value="KAK1675433.1"/>
    <property type="molecule type" value="Genomic_DNA"/>
</dbReference>
<evidence type="ECO:0000313" key="1">
    <source>
        <dbReference type="EMBL" id="KAK1675433.1"/>
    </source>
</evidence>
<reference evidence="1" key="1">
    <citation type="submission" date="2021-06" db="EMBL/GenBank/DDBJ databases">
        <title>Comparative genomics, transcriptomics and evolutionary studies reveal genomic signatures of adaptation to plant cell wall in hemibiotrophic fungi.</title>
        <authorList>
            <consortium name="DOE Joint Genome Institute"/>
            <person name="Baroncelli R."/>
            <person name="Diaz J.F."/>
            <person name="Benocci T."/>
            <person name="Peng M."/>
            <person name="Battaglia E."/>
            <person name="Haridas S."/>
            <person name="Andreopoulos W."/>
            <person name="Labutti K."/>
            <person name="Pangilinan J."/>
            <person name="Floch G.L."/>
            <person name="Makela M.R."/>
            <person name="Henrissat B."/>
            <person name="Grigoriev I.V."/>
            <person name="Crouch J.A."/>
            <person name="De Vries R.P."/>
            <person name="Sukno S.A."/>
            <person name="Thon M.R."/>
        </authorList>
    </citation>
    <scope>NUCLEOTIDE SEQUENCE</scope>
    <source>
        <strain evidence="1">CBS 193.32</strain>
    </source>
</reference>
<dbReference type="GeneID" id="85450153"/>
<accession>A0AAJ0AN18</accession>
<sequence length="228" mass="25730">MVEMVKSSGALRRHLRCRQRLLSWAVCLISEGVLWKTPRVERRQTFSVYHTLCGTDLGTSLRVTDSSSEKRLALLPSLQARRSERRTMFLPPKWTLLSAERLRCVIHSAIHRHDASCEKGRRGARGKGPSQLEGGISYPLPCFTPPHIPTTSSADPTQLLRRLLPRTILAARVFSVCSMMRQLFHWSNSIFGARDSMLQLSAKPYSDSRSSRISSLTSIRIRTALACQ</sequence>
<name>A0AAJ0AN18_9PEZI</name>
<organism evidence="1 2">
    <name type="scientific">Colletotrichum godetiae</name>
    <dbReference type="NCBI Taxonomy" id="1209918"/>
    <lineage>
        <taxon>Eukaryota</taxon>
        <taxon>Fungi</taxon>
        <taxon>Dikarya</taxon>
        <taxon>Ascomycota</taxon>
        <taxon>Pezizomycotina</taxon>
        <taxon>Sordariomycetes</taxon>
        <taxon>Hypocreomycetidae</taxon>
        <taxon>Glomerellales</taxon>
        <taxon>Glomerellaceae</taxon>
        <taxon>Colletotrichum</taxon>
        <taxon>Colletotrichum acutatum species complex</taxon>
    </lineage>
</organism>
<protein>
    <submittedName>
        <fullName evidence="1">Uncharacterized protein</fullName>
    </submittedName>
</protein>